<reference evidence="3" key="1">
    <citation type="journal article" date="2019" name="Int. J. Syst. Evol. Microbiol.">
        <title>The Global Catalogue of Microorganisms (GCM) 10K type strain sequencing project: providing services to taxonomists for standard genome sequencing and annotation.</title>
        <authorList>
            <consortium name="The Broad Institute Genomics Platform"/>
            <consortium name="The Broad Institute Genome Sequencing Center for Infectious Disease"/>
            <person name="Wu L."/>
            <person name="Ma J."/>
        </authorList>
    </citation>
    <scope>NUCLEOTIDE SEQUENCE [LARGE SCALE GENOMIC DNA]</scope>
    <source>
        <strain evidence="3">JCM 4316</strain>
    </source>
</reference>
<feature type="region of interest" description="Disordered" evidence="1">
    <location>
        <begin position="1"/>
        <end position="50"/>
    </location>
</feature>
<accession>A0ABP5SDV3</accession>
<feature type="compositionally biased region" description="Basic residues" evidence="1">
    <location>
        <begin position="16"/>
        <end position="28"/>
    </location>
</feature>
<dbReference type="Proteomes" id="UP001500253">
    <property type="component" value="Unassembled WGS sequence"/>
</dbReference>
<organism evidence="2 3">
    <name type="scientific">Streptomyces cuspidosporus</name>
    <dbReference type="NCBI Taxonomy" id="66882"/>
    <lineage>
        <taxon>Bacteria</taxon>
        <taxon>Bacillati</taxon>
        <taxon>Actinomycetota</taxon>
        <taxon>Actinomycetes</taxon>
        <taxon>Kitasatosporales</taxon>
        <taxon>Streptomycetaceae</taxon>
        <taxon>Streptomyces</taxon>
    </lineage>
</organism>
<comment type="caution">
    <text evidence="2">The sequence shown here is derived from an EMBL/GenBank/DDBJ whole genome shotgun (WGS) entry which is preliminary data.</text>
</comment>
<evidence type="ECO:0000256" key="1">
    <source>
        <dbReference type="SAM" id="MobiDB-lite"/>
    </source>
</evidence>
<protein>
    <recommendedName>
        <fullName evidence="4">Tetracyclin repressor-like C-terminal domain-containing protein</fullName>
    </recommendedName>
</protein>
<gene>
    <name evidence="2" type="ORF">GCM10010246_09540</name>
</gene>
<evidence type="ECO:0008006" key="4">
    <source>
        <dbReference type="Google" id="ProtNLM"/>
    </source>
</evidence>
<evidence type="ECO:0000313" key="2">
    <source>
        <dbReference type="EMBL" id="GAA2329027.1"/>
    </source>
</evidence>
<proteinExistence type="predicted"/>
<name>A0ABP5SDV3_9ACTN</name>
<sequence>MTPSGSKPACYPRTPLRLRRHRAPRTRRRAEEHNEQTGDPDGTADTASHSAASAALLLGMSRPEIQALPDARYTAFLEGILQTLRGALAPTA</sequence>
<dbReference type="EMBL" id="BAAASD010000003">
    <property type="protein sequence ID" value="GAA2329027.1"/>
    <property type="molecule type" value="Genomic_DNA"/>
</dbReference>
<keyword evidence="3" id="KW-1185">Reference proteome</keyword>
<evidence type="ECO:0000313" key="3">
    <source>
        <dbReference type="Proteomes" id="UP001500253"/>
    </source>
</evidence>